<organism evidence="1">
    <name type="scientific">Haemophilus influenzae HK1212</name>
    <dbReference type="NCBI Taxonomy" id="456482"/>
    <lineage>
        <taxon>Bacteria</taxon>
        <taxon>Pseudomonadati</taxon>
        <taxon>Pseudomonadota</taxon>
        <taxon>Gammaproteobacteria</taxon>
        <taxon>Pasteurellales</taxon>
        <taxon>Pasteurellaceae</taxon>
        <taxon>Haemophilus</taxon>
    </lineage>
</organism>
<proteinExistence type="predicted"/>
<reference evidence="1" key="1">
    <citation type="journal article" date="2010" name="Genomics">
        <title>Tracing phylogenomic events leading to diversity of Haemophilus influenzae and the emergence of Brazilian Purpuric Fever (BPF)-associated clones.</title>
        <authorList>
            <person name="Papazisi L."/>
            <person name="Ratnayake S."/>
            <person name="Remortel B.G."/>
            <person name="Bock G.R."/>
            <person name="Liang W."/>
            <person name="Saeed A.I."/>
            <person name="Liu J."/>
            <person name="Fleischmann R.D."/>
            <person name="Kilian M."/>
            <person name="Peterson S.N."/>
        </authorList>
    </citation>
    <scope>NUCLEOTIDE SEQUENCE [LARGE SCALE GENOMIC DNA]</scope>
    <source>
        <strain evidence="1">HK1212</strain>
    </source>
</reference>
<dbReference type="AlphaFoldDB" id="A0A7G2JYF6"/>
<name>A0A7G2JYF6_HAEIF</name>
<sequence length="36" mass="4045">MKKVCEIIARFLGKNWIALEWSKGLLDNGGIEILGK</sequence>
<gene>
    <name evidence="1" type="ORF">HAINFHK1212_0178</name>
</gene>
<protein>
    <submittedName>
        <fullName evidence="1">Uncharacterized protein</fullName>
    </submittedName>
</protein>
<dbReference type="EMBL" id="ABFC01000717">
    <property type="protein sequence ID" value="EFA28478.1"/>
    <property type="molecule type" value="Genomic_DNA"/>
</dbReference>
<comment type="caution">
    <text evidence="1">The sequence shown here is derived from an EMBL/GenBank/DDBJ whole genome shotgun (WGS) entry which is preliminary data.</text>
</comment>
<evidence type="ECO:0000313" key="1">
    <source>
        <dbReference type="EMBL" id="EFA28478.1"/>
    </source>
</evidence>
<accession>A0A7G2JYF6</accession>